<dbReference type="Proteomes" id="UP001642540">
    <property type="component" value="Unassembled WGS sequence"/>
</dbReference>
<reference evidence="1 2" key="1">
    <citation type="submission" date="2024-08" db="EMBL/GenBank/DDBJ databases">
        <authorList>
            <person name="Cucini C."/>
            <person name="Frati F."/>
        </authorList>
    </citation>
    <scope>NUCLEOTIDE SEQUENCE [LARGE SCALE GENOMIC DNA]</scope>
</reference>
<accession>A0ABP1RQU9</accession>
<dbReference type="InterPro" id="IPR036543">
    <property type="entry name" value="Guanylate-bd_C_sf"/>
</dbReference>
<name>A0ABP1RQU9_9HEXA</name>
<evidence type="ECO:0000313" key="2">
    <source>
        <dbReference type="Proteomes" id="UP001642540"/>
    </source>
</evidence>
<gene>
    <name evidence="1" type="ORF">ODALV1_LOCUS25048</name>
</gene>
<sequence length="514" mass="59547">MNDVSFYEVDYIIAASTEAINEGMRQFKESFSQEGEEGRAEIRRMLNEKTSSIVNNLLERNTLNQQRAERQITKHMEDSIENYKTFMQQLTTGITIDGLALGNMHNHLRKKAVDNFNASVFPGTRAFQQKFLCDLETSIDTLFKAFLTGEQTKMEEQQLESNTLLKTARQEYEKEFSEFAEMSMSRNEMEDLHSQISSNILDKFKAKNPYPQGGANYLNFKTALLQELDSAKQNFMLNHVEKKRKIESYPKAQEQSINTYITEMDRTMRAGCMPEAELNKLHEDVHSLALNTFDEMTQNSSDAIQQRMEFENRITEMFSNLKISNNQSLKAKTETAETILNDAQQQYINVMENGIYKSRKQFEGAHQQYLENYEKMLTETLKGDDELKQSLLNKFGNFVSQKYNALVGNIEVKIKQERLTLFKLLQDVQTMYHDEMAKQSKGRTFSSINALEHLHRKISIKAITQCSRLSKITPTPEQRQRLVLAMEDSFCKYKLEYTINKSNQTDNPAIGIDL</sequence>
<proteinExistence type="predicted"/>
<organism evidence="1 2">
    <name type="scientific">Orchesella dallaii</name>
    <dbReference type="NCBI Taxonomy" id="48710"/>
    <lineage>
        <taxon>Eukaryota</taxon>
        <taxon>Metazoa</taxon>
        <taxon>Ecdysozoa</taxon>
        <taxon>Arthropoda</taxon>
        <taxon>Hexapoda</taxon>
        <taxon>Collembola</taxon>
        <taxon>Entomobryomorpha</taxon>
        <taxon>Entomobryoidea</taxon>
        <taxon>Orchesellidae</taxon>
        <taxon>Orchesellinae</taxon>
        <taxon>Orchesella</taxon>
    </lineage>
</organism>
<comment type="caution">
    <text evidence="1">The sequence shown here is derived from an EMBL/GenBank/DDBJ whole genome shotgun (WGS) entry which is preliminary data.</text>
</comment>
<dbReference type="SUPFAM" id="SSF48340">
    <property type="entry name" value="Interferon-induced guanylate-binding protein 1 (GBP1), C-terminal domain"/>
    <property type="match status" value="1"/>
</dbReference>
<protein>
    <submittedName>
        <fullName evidence="1">Uncharacterized protein</fullName>
    </submittedName>
</protein>
<evidence type="ECO:0000313" key="1">
    <source>
        <dbReference type="EMBL" id="CAL8133397.1"/>
    </source>
</evidence>
<dbReference type="EMBL" id="CAXLJM020000099">
    <property type="protein sequence ID" value="CAL8133397.1"/>
    <property type="molecule type" value="Genomic_DNA"/>
</dbReference>
<dbReference type="Gene3D" id="1.20.58.420">
    <property type="entry name" value="AHSP"/>
    <property type="match status" value="1"/>
</dbReference>
<keyword evidence="2" id="KW-1185">Reference proteome</keyword>